<protein>
    <submittedName>
        <fullName evidence="2">Uncharacterized protein</fullName>
    </submittedName>
</protein>
<proteinExistence type="predicted"/>
<dbReference type="EMBL" id="JBBNAG010000013">
    <property type="protein sequence ID" value="KAK9084040.1"/>
    <property type="molecule type" value="Genomic_DNA"/>
</dbReference>
<accession>A0AAP0DZQ9</accession>
<evidence type="ECO:0000256" key="1">
    <source>
        <dbReference type="SAM" id="MobiDB-lite"/>
    </source>
</evidence>
<name>A0AAP0DZQ9_9MAGN</name>
<evidence type="ECO:0000313" key="3">
    <source>
        <dbReference type="Proteomes" id="UP001419268"/>
    </source>
</evidence>
<comment type="caution">
    <text evidence="2">The sequence shown here is derived from an EMBL/GenBank/DDBJ whole genome shotgun (WGS) entry which is preliminary data.</text>
</comment>
<reference evidence="2 3" key="1">
    <citation type="submission" date="2024-01" db="EMBL/GenBank/DDBJ databases">
        <title>Genome assemblies of Stephania.</title>
        <authorList>
            <person name="Yang L."/>
        </authorList>
    </citation>
    <scope>NUCLEOTIDE SEQUENCE [LARGE SCALE GENOMIC DNA]</scope>
    <source>
        <strain evidence="2">JXDWG</strain>
        <tissue evidence="2">Leaf</tissue>
    </source>
</reference>
<gene>
    <name evidence="2" type="ORF">Scep_030511</name>
</gene>
<organism evidence="2 3">
    <name type="scientific">Stephania cephalantha</name>
    <dbReference type="NCBI Taxonomy" id="152367"/>
    <lineage>
        <taxon>Eukaryota</taxon>
        <taxon>Viridiplantae</taxon>
        <taxon>Streptophyta</taxon>
        <taxon>Embryophyta</taxon>
        <taxon>Tracheophyta</taxon>
        <taxon>Spermatophyta</taxon>
        <taxon>Magnoliopsida</taxon>
        <taxon>Ranunculales</taxon>
        <taxon>Menispermaceae</taxon>
        <taxon>Menispermoideae</taxon>
        <taxon>Cissampelideae</taxon>
        <taxon>Stephania</taxon>
    </lineage>
</organism>
<sequence length="246" mass="27067">MEGTMDNRGRPLDIFSRLFEFLSNSLAARAIKRLIRVFFTNHGAAKKSHVDAHDTTPMSKGPSFCALTNGIPNNESLLGGADFEHVKEIESSSSSPIVAPKQDDGDQGSKSNPAKASNEFHQGEKSNNSNNNNNMDSSTLIQSTEVQDKHALEILVPQEPKPQDHDEPKKGVTKVLSASKKTVSFKDDEAEVMPATPKKTWKKSKKLKQAIEPEIEEPTVLTSILKRTNSNDVDETSSHVFIQSKN</sequence>
<dbReference type="AlphaFoldDB" id="A0AAP0DZQ9"/>
<evidence type="ECO:0000313" key="2">
    <source>
        <dbReference type="EMBL" id="KAK9084040.1"/>
    </source>
</evidence>
<keyword evidence="3" id="KW-1185">Reference proteome</keyword>
<feature type="region of interest" description="Disordered" evidence="1">
    <location>
        <begin position="88"/>
        <end position="137"/>
    </location>
</feature>
<dbReference type="Proteomes" id="UP001419268">
    <property type="component" value="Unassembled WGS sequence"/>
</dbReference>